<name>A0AA36AQZ1_OCTVU</name>
<keyword evidence="1" id="KW-0812">Transmembrane</keyword>
<protein>
    <submittedName>
        <fullName evidence="2">Uncharacterized protein</fullName>
    </submittedName>
</protein>
<feature type="transmembrane region" description="Helical" evidence="1">
    <location>
        <begin position="32"/>
        <end position="51"/>
    </location>
</feature>
<dbReference type="AlphaFoldDB" id="A0AA36AQZ1"/>
<evidence type="ECO:0000313" key="2">
    <source>
        <dbReference type="EMBL" id="CAI9719607.1"/>
    </source>
</evidence>
<proteinExistence type="predicted"/>
<dbReference type="Proteomes" id="UP001162480">
    <property type="component" value="Chromosome 3"/>
</dbReference>
<keyword evidence="1" id="KW-1133">Transmembrane helix</keyword>
<dbReference type="EMBL" id="OX597816">
    <property type="protein sequence ID" value="CAI9719607.1"/>
    <property type="molecule type" value="Genomic_DNA"/>
</dbReference>
<organism evidence="2 3">
    <name type="scientific">Octopus vulgaris</name>
    <name type="common">Common octopus</name>
    <dbReference type="NCBI Taxonomy" id="6645"/>
    <lineage>
        <taxon>Eukaryota</taxon>
        <taxon>Metazoa</taxon>
        <taxon>Spiralia</taxon>
        <taxon>Lophotrochozoa</taxon>
        <taxon>Mollusca</taxon>
        <taxon>Cephalopoda</taxon>
        <taxon>Coleoidea</taxon>
        <taxon>Octopodiformes</taxon>
        <taxon>Octopoda</taxon>
        <taxon>Incirrata</taxon>
        <taxon>Octopodidae</taxon>
        <taxon>Octopus</taxon>
    </lineage>
</organism>
<sequence>MKGMPYKVEDIIVRLCLQQSISNLGILEANSYQHATVVGIVVVAIIIAAAASSLDEAVPIAVNAADSV</sequence>
<evidence type="ECO:0000256" key="1">
    <source>
        <dbReference type="SAM" id="Phobius"/>
    </source>
</evidence>
<evidence type="ECO:0000313" key="3">
    <source>
        <dbReference type="Proteomes" id="UP001162480"/>
    </source>
</evidence>
<keyword evidence="1" id="KW-0472">Membrane</keyword>
<reference evidence="2" key="1">
    <citation type="submission" date="2023-08" db="EMBL/GenBank/DDBJ databases">
        <authorList>
            <person name="Alioto T."/>
            <person name="Alioto T."/>
            <person name="Gomez Garrido J."/>
        </authorList>
    </citation>
    <scope>NUCLEOTIDE SEQUENCE</scope>
</reference>
<accession>A0AA36AQZ1</accession>
<gene>
    <name evidence="2" type="ORF">OCTVUL_1B016178</name>
</gene>
<keyword evidence="3" id="KW-1185">Reference proteome</keyword>